<proteinExistence type="predicted"/>
<dbReference type="GO" id="GO:0015926">
    <property type="term" value="F:glucosidase activity"/>
    <property type="evidence" value="ECO:0007669"/>
    <property type="project" value="TreeGrafter"/>
</dbReference>
<dbReference type="GO" id="GO:0006078">
    <property type="term" value="P:(1-&gt;6)-beta-D-glucan biosynthetic process"/>
    <property type="evidence" value="ECO:0007669"/>
    <property type="project" value="TreeGrafter"/>
</dbReference>
<dbReference type="PANTHER" id="PTHR31361:SF1">
    <property type="entry name" value="BETA-GLUCAN SYNTHESIS-ASSOCIATED PROTEIN KRE6-RELATED"/>
    <property type="match status" value="1"/>
</dbReference>
<feature type="compositionally biased region" description="Basic and acidic residues" evidence="5">
    <location>
        <begin position="10"/>
        <end position="23"/>
    </location>
</feature>
<reference evidence="6" key="1">
    <citation type="submission" date="2021-12" db="EMBL/GenBank/DDBJ databases">
        <title>Prjna785345.</title>
        <authorList>
            <person name="Rujirawat T."/>
            <person name="Krajaejun T."/>
        </authorList>
    </citation>
    <scope>NUCLEOTIDE SEQUENCE</scope>
    <source>
        <strain evidence="6">Pi057C3</strain>
    </source>
</reference>
<evidence type="ECO:0000256" key="4">
    <source>
        <dbReference type="ARBA" id="ARBA00023316"/>
    </source>
</evidence>
<accession>A0AAD5Q220</accession>
<comment type="caution">
    <text evidence="6">The sequence shown here is derived from an EMBL/GenBank/DDBJ whole genome shotgun (WGS) entry which is preliminary data.</text>
</comment>
<sequence length="86" mass="9890">MSDEFNTPGRDFRPGKDHLWTSLEKPDGVNGAKEIYSHNMTSTECADDGTCYYYIKIIDDVQNISVYNMYLNPPAYEEVSFHCLAR</sequence>
<evidence type="ECO:0000256" key="1">
    <source>
        <dbReference type="ARBA" id="ARBA00004370"/>
    </source>
</evidence>
<dbReference type="AlphaFoldDB" id="A0AAD5Q220"/>
<organism evidence="6 7">
    <name type="scientific">Pythium insidiosum</name>
    <name type="common">Pythiosis disease agent</name>
    <dbReference type="NCBI Taxonomy" id="114742"/>
    <lineage>
        <taxon>Eukaryota</taxon>
        <taxon>Sar</taxon>
        <taxon>Stramenopiles</taxon>
        <taxon>Oomycota</taxon>
        <taxon>Peronosporomycetes</taxon>
        <taxon>Pythiales</taxon>
        <taxon>Pythiaceae</taxon>
        <taxon>Pythium</taxon>
    </lineage>
</organism>
<dbReference type="GO" id="GO:0071555">
    <property type="term" value="P:cell wall organization"/>
    <property type="evidence" value="ECO:0007669"/>
    <property type="project" value="UniProtKB-KW"/>
</dbReference>
<dbReference type="InterPro" id="IPR005629">
    <property type="entry name" value="Skn1/Kre6/Sbg1"/>
</dbReference>
<evidence type="ECO:0000256" key="2">
    <source>
        <dbReference type="ARBA" id="ARBA00023136"/>
    </source>
</evidence>
<gene>
    <name evidence="6" type="ORF">P43SY_010853</name>
</gene>
<name>A0AAD5Q220_PYTIN</name>
<evidence type="ECO:0000313" key="6">
    <source>
        <dbReference type="EMBL" id="KAJ0388820.1"/>
    </source>
</evidence>
<dbReference type="GO" id="GO:0005789">
    <property type="term" value="C:endoplasmic reticulum membrane"/>
    <property type="evidence" value="ECO:0007669"/>
    <property type="project" value="TreeGrafter"/>
</dbReference>
<feature type="region of interest" description="Disordered" evidence="5">
    <location>
        <begin position="1"/>
        <end position="23"/>
    </location>
</feature>
<dbReference type="EMBL" id="JAKCXM010006265">
    <property type="protein sequence ID" value="KAJ0388820.1"/>
    <property type="molecule type" value="Genomic_DNA"/>
</dbReference>
<evidence type="ECO:0000256" key="3">
    <source>
        <dbReference type="ARBA" id="ARBA00023180"/>
    </source>
</evidence>
<keyword evidence="3" id="KW-0325">Glycoprotein</keyword>
<keyword evidence="4" id="KW-0961">Cell wall biogenesis/degradation</keyword>
<dbReference type="PANTHER" id="PTHR31361">
    <property type="entry name" value="BETA-GLUCAN SYNTHESIS-ASSOCIATED PROTEIN KRE6-RELATED"/>
    <property type="match status" value="1"/>
</dbReference>
<dbReference type="Proteomes" id="UP001209570">
    <property type="component" value="Unassembled WGS sequence"/>
</dbReference>
<evidence type="ECO:0000256" key="5">
    <source>
        <dbReference type="SAM" id="MobiDB-lite"/>
    </source>
</evidence>
<keyword evidence="7" id="KW-1185">Reference proteome</keyword>
<comment type="subcellular location">
    <subcellularLocation>
        <location evidence="1">Membrane</location>
    </subcellularLocation>
</comment>
<evidence type="ECO:0000313" key="7">
    <source>
        <dbReference type="Proteomes" id="UP001209570"/>
    </source>
</evidence>
<protein>
    <submittedName>
        <fullName evidence="6">Uncharacterized protein</fullName>
    </submittedName>
</protein>
<dbReference type="GO" id="GO:0005886">
    <property type="term" value="C:plasma membrane"/>
    <property type="evidence" value="ECO:0007669"/>
    <property type="project" value="TreeGrafter"/>
</dbReference>
<keyword evidence="2" id="KW-0472">Membrane</keyword>